<comment type="caution">
    <text evidence="2">The sequence shown here is derived from an EMBL/GenBank/DDBJ whole genome shotgun (WGS) entry which is preliminary data.</text>
</comment>
<proteinExistence type="predicted"/>
<dbReference type="Gene3D" id="2.90.10.10">
    <property type="entry name" value="Bulb-type lectin domain"/>
    <property type="match status" value="1"/>
</dbReference>
<dbReference type="AlphaFoldDB" id="A0A540W2C7"/>
<evidence type="ECO:0000313" key="2">
    <source>
        <dbReference type="EMBL" id="TQF03179.1"/>
    </source>
</evidence>
<evidence type="ECO:0000259" key="1">
    <source>
        <dbReference type="PROSITE" id="PS50927"/>
    </source>
</evidence>
<dbReference type="SUPFAM" id="SSF50370">
    <property type="entry name" value="Ricin B-like lectins"/>
    <property type="match status" value="1"/>
</dbReference>
<dbReference type="SMART" id="SM00458">
    <property type="entry name" value="RICIN"/>
    <property type="match status" value="1"/>
</dbReference>
<dbReference type="InterPro" id="IPR036426">
    <property type="entry name" value="Bulb-type_lectin_dom_sf"/>
</dbReference>
<evidence type="ECO:0000313" key="3">
    <source>
        <dbReference type="Proteomes" id="UP000319103"/>
    </source>
</evidence>
<dbReference type="PROSITE" id="PS50927">
    <property type="entry name" value="BULB_LECTIN"/>
    <property type="match status" value="1"/>
</dbReference>
<dbReference type="Pfam" id="PF00652">
    <property type="entry name" value="Ricin_B_lectin"/>
    <property type="match status" value="1"/>
</dbReference>
<gene>
    <name evidence="2" type="ORF">E6W39_14155</name>
</gene>
<dbReference type="SMART" id="SM00108">
    <property type="entry name" value="B_lectin"/>
    <property type="match status" value="1"/>
</dbReference>
<name>A0A540W2C7_9ACTN</name>
<dbReference type="Gene3D" id="2.80.10.50">
    <property type="match status" value="1"/>
</dbReference>
<feature type="domain" description="Bulb-type lectin" evidence="1">
    <location>
        <begin position="222"/>
        <end position="332"/>
    </location>
</feature>
<dbReference type="Proteomes" id="UP000319103">
    <property type="component" value="Unassembled WGS sequence"/>
</dbReference>
<protein>
    <recommendedName>
        <fullName evidence="1">Bulb-type lectin domain-containing protein</fullName>
    </recommendedName>
</protein>
<dbReference type="InterPro" id="IPR035992">
    <property type="entry name" value="Ricin_B-like_lectins"/>
</dbReference>
<dbReference type="InterPro" id="IPR001480">
    <property type="entry name" value="Bulb-type_lectin_dom"/>
</dbReference>
<dbReference type="EMBL" id="VIGB01000003">
    <property type="protein sequence ID" value="TQF03179.1"/>
    <property type="molecule type" value="Genomic_DNA"/>
</dbReference>
<keyword evidence="3" id="KW-1185">Reference proteome</keyword>
<dbReference type="SUPFAM" id="SSF51110">
    <property type="entry name" value="alpha-D-mannose-specific plant lectins"/>
    <property type="match status" value="1"/>
</dbReference>
<dbReference type="RefSeq" id="WP_141633851.1">
    <property type="nucleotide sequence ID" value="NZ_VIGB01000003.1"/>
</dbReference>
<accession>A0A540W2C7</accession>
<dbReference type="OrthoDB" id="4332189at2"/>
<sequence>MTFDSNGIPTATLTPPTNTPLVSAVVGSNNSTLCADDGGGISDGATVRLWQCNSTPAQAVTYGADNTLHFVGKCLDVTKAGTAAGTKVQLWTCNGSPAQQWVPGTSAGSLQNPNSGMCLDDPQGSTDGTAQLQIWACNSTSSQNWASGTALPTPQTILNIGLNSTTFPSVITPGDVNGDGNPDLYAVNNLQQVYEYPGVAPNGSTPRLGNPVTLGLLGANVNPTLTGGSILRPGDTAYSGHTRLVMQPDGNLVLYSLKTGQSLWSTKTYNNPGAWATMQTDGNLVVYKPLTDANGNPTYPTPGTAANTLWSSATPGNSGAKAVVQDDCNFVI</sequence>
<dbReference type="PROSITE" id="PS50231">
    <property type="entry name" value="RICIN_B_LECTIN"/>
    <property type="match status" value="1"/>
</dbReference>
<reference evidence="2 3" key="1">
    <citation type="submission" date="2019-06" db="EMBL/GenBank/DDBJ databases">
        <title>Description of Kitasatospora acidophila sp. nov. isolated from pine grove soil, and reclassification of Streptomyces novaecaesareae to Kitasatospora novaeceasareae comb. nov.</title>
        <authorList>
            <person name="Kim M.J."/>
        </authorList>
    </citation>
    <scope>NUCLEOTIDE SEQUENCE [LARGE SCALE GENOMIC DNA]</scope>
    <source>
        <strain evidence="2 3">MMS16-CNU292</strain>
    </source>
</reference>
<organism evidence="2 3">
    <name type="scientific">Kitasatospora acidiphila</name>
    <dbReference type="NCBI Taxonomy" id="2567942"/>
    <lineage>
        <taxon>Bacteria</taxon>
        <taxon>Bacillati</taxon>
        <taxon>Actinomycetota</taxon>
        <taxon>Actinomycetes</taxon>
        <taxon>Kitasatosporales</taxon>
        <taxon>Streptomycetaceae</taxon>
        <taxon>Kitasatospora</taxon>
    </lineage>
</organism>
<dbReference type="InterPro" id="IPR000772">
    <property type="entry name" value="Ricin_B_lectin"/>
</dbReference>